<proteinExistence type="predicted"/>
<accession>A0A9W8M6X3</accession>
<feature type="region of interest" description="Disordered" evidence="1">
    <location>
        <begin position="473"/>
        <end position="518"/>
    </location>
</feature>
<dbReference type="InterPro" id="IPR013087">
    <property type="entry name" value="Znf_C2H2_type"/>
</dbReference>
<dbReference type="Proteomes" id="UP001140074">
    <property type="component" value="Unassembled WGS sequence"/>
</dbReference>
<evidence type="ECO:0000313" key="3">
    <source>
        <dbReference type="EMBL" id="KAJ2866519.1"/>
    </source>
</evidence>
<name>A0A9W8M6X3_9FUNG</name>
<sequence length="849" mass="90500">MQSQTQVAYRQPRLASINDSTSKQQQQQMQSPSTRLAAPAASTNTAVMSGASSSNSGPYIPEEFLSYLIGGPCNRFALALKSNLDNEIDWACVRLVAATHQAPESWSLKTHAPFLVEAVLSVLERSRKELAHSSNSNKHKHTSGSSVKQMLLTGSGREAMAKRARQRAGLLATVLFNMAQIGDNSVTMSQDLRVTIECTQWLRGFHGDVGFASVQAEFLDVLDILLPLAPAPAFDSAPVRKWPAFGARESSDLDALALVETCLWEQLVRVVCGSAERKLVVGAVRVLVQSVSWHPQLAREILDLPVPKWSTSGASPASASSAGFGSVGEMLNQRLAELILAPDAEIVGASFELLLNMVRLEAMSQALDEELEAFAHKSAAANGNGNTNGASKSLGVKRRRRARGGYDTGDSRSGGDSGAQTPVFGFRPLSRTTSANAVPSGGGGGSEPTMLPDGLAGLVALVLQQWASAASPPALASSQPLDNPTEALGKPGSGQDRTRPGPGGTSGNAAANRPPTEPELREACTWVLLNYELVPPPSNVPQQALPPPTYVAVADIFNRYIIAKHGQTAPRIGRALSLSEIVRVIAAVFPKASLQSMASPQQQQMNAKTGAPAPAESLAALYLKPKTQNIVPIPAVQVEPSAQVPPPPTAAAPAGPNSCLWLGCGVAFASESEALAHIATHISGADACRWRTCNRIPANQDIGAAERERWIARHVLAHGPFYKDPAEPGPEAKADLDLIPTDLFALAKSMRDQKSQLLLSVSPLFANGHVPPDHQAHEVVLRLVMQGIGLIDQLQTWADRREGLRGLQDKARVWRNADDVLERLVFVAAQPLPTTHFAMRLLSVIRNSE</sequence>
<keyword evidence="4" id="KW-1185">Reference proteome</keyword>
<gene>
    <name evidence="3" type="ORF">GGH94_001487</name>
</gene>
<comment type="caution">
    <text evidence="3">The sequence shown here is derived from an EMBL/GenBank/DDBJ whole genome shotgun (WGS) entry which is preliminary data.</text>
</comment>
<organism evidence="3 4">
    <name type="scientific">Coemansia aciculifera</name>
    <dbReference type="NCBI Taxonomy" id="417176"/>
    <lineage>
        <taxon>Eukaryota</taxon>
        <taxon>Fungi</taxon>
        <taxon>Fungi incertae sedis</taxon>
        <taxon>Zoopagomycota</taxon>
        <taxon>Kickxellomycotina</taxon>
        <taxon>Kickxellomycetes</taxon>
        <taxon>Kickxellales</taxon>
        <taxon>Kickxellaceae</taxon>
        <taxon>Coemansia</taxon>
    </lineage>
</organism>
<dbReference type="PROSITE" id="PS00028">
    <property type="entry name" value="ZINC_FINGER_C2H2_1"/>
    <property type="match status" value="1"/>
</dbReference>
<dbReference type="EMBL" id="JANBUY010000036">
    <property type="protein sequence ID" value="KAJ2866519.1"/>
    <property type="molecule type" value="Genomic_DNA"/>
</dbReference>
<feature type="region of interest" description="Disordered" evidence="1">
    <location>
        <begin position="378"/>
        <end position="450"/>
    </location>
</feature>
<evidence type="ECO:0000259" key="2">
    <source>
        <dbReference type="PROSITE" id="PS00028"/>
    </source>
</evidence>
<feature type="domain" description="C2H2-type" evidence="2">
    <location>
        <begin position="659"/>
        <end position="681"/>
    </location>
</feature>
<feature type="compositionally biased region" description="Low complexity" evidence="1">
    <location>
        <begin position="379"/>
        <end position="390"/>
    </location>
</feature>
<protein>
    <recommendedName>
        <fullName evidence="2">C2H2-type domain-containing protein</fullName>
    </recommendedName>
</protein>
<evidence type="ECO:0000313" key="4">
    <source>
        <dbReference type="Proteomes" id="UP001140074"/>
    </source>
</evidence>
<dbReference type="AlphaFoldDB" id="A0A9W8M6X3"/>
<feature type="region of interest" description="Disordered" evidence="1">
    <location>
        <begin position="1"/>
        <end position="42"/>
    </location>
</feature>
<evidence type="ECO:0000256" key="1">
    <source>
        <dbReference type="SAM" id="MobiDB-lite"/>
    </source>
</evidence>
<reference evidence="3" key="1">
    <citation type="submission" date="2022-07" db="EMBL/GenBank/DDBJ databases">
        <title>Phylogenomic reconstructions and comparative analyses of Kickxellomycotina fungi.</title>
        <authorList>
            <person name="Reynolds N.K."/>
            <person name="Stajich J.E."/>
            <person name="Barry K."/>
            <person name="Grigoriev I.V."/>
            <person name="Crous P."/>
            <person name="Smith M.E."/>
        </authorList>
    </citation>
    <scope>NUCLEOTIDE SEQUENCE</scope>
    <source>
        <strain evidence="3">RSA 476</strain>
    </source>
</reference>